<keyword evidence="2 7" id="KW-0732">Signal</keyword>
<dbReference type="Gene3D" id="3.60.60.30">
    <property type="match status" value="1"/>
</dbReference>
<dbReference type="Proteomes" id="UP001146793">
    <property type="component" value="Unassembled WGS sequence"/>
</dbReference>
<keyword evidence="6" id="KW-0325">Glycoprotein</keyword>
<evidence type="ECO:0000256" key="4">
    <source>
        <dbReference type="ARBA" id="ARBA00022963"/>
    </source>
</evidence>
<proteinExistence type="inferred from homology"/>
<evidence type="ECO:0000256" key="1">
    <source>
        <dbReference type="ARBA" id="ARBA00007835"/>
    </source>
</evidence>
<reference evidence="8" key="1">
    <citation type="submission" date="2022-08" db="EMBL/GenBank/DDBJ databases">
        <title>Novel sulphate-reducing endosymbionts in the free-living metamonad Anaeramoeba.</title>
        <authorList>
            <person name="Jerlstrom-Hultqvist J."/>
            <person name="Cepicka I."/>
            <person name="Gallot-Lavallee L."/>
            <person name="Salas-Leiva D."/>
            <person name="Curtis B.A."/>
            <person name="Zahonova K."/>
            <person name="Pipaliya S."/>
            <person name="Dacks J."/>
            <person name="Roger A.J."/>
        </authorList>
    </citation>
    <scope>NUCLEOTIDE SEQUENCE</scope>
    <source>
        <strain evidence="8">Busselton2</strain>
    </source>
</reference>
<dbReference type="GO" id="GO:0004620">
    <property type="term" value="F:phospholipase activity"/>
    <property type="evidence" value="ECO:0007669"/>
    <property type="project" value="InterPro"/>
</dbReference>
<evidence type="ECO:0000256" key="3">
    <source>
        <dbReference type="ARBA" id="ARBA00022801"/>
    </source>
</evidence>
<dbReference type="EC" id="3.1.1.-" evidence="7"/>
<evidence type="ECO:0000256" key="7">
    <source>
        <dbReference type="RuleBase" id="RU364138"/>
    </source>
</evidence>
<keyword evidence="5 7" id="KW-0443">Lipid metabolism</keyword>
<comment type="function">
    <text evidence="7">Putative phospholipase.</text>
</comment>
<comment type="similarity">
    <text evidence="1 7">Belongs to the phospholipase B-like family.</text>
</comment>
<evidence type="ECO:0000313" key="9">
    <source>
        <dbReference type="Proteomes" id="UP001146793"/>
    </source>
</evidence>
<feature type="chain" id="PRO_5043085387" description="Phospholipase B-like" evidence="7">
    <location>
        <begin position="21"/>
        <end position="547"/>
    </location>
</feature>
<dbReference type="InterPro" id="IPR007000">
    <property type="entry name" value="PLipase_B-like"/>
</dbReference>
<evidence type="ECO:0000313" key="8">
    <source>
        <dbReference type="EMBL" id="KAJ3433010.1"/>
    </source>
</evidence>
<dbReference type="AlphaFoldDB" id="A0AAV7YVY1"/>
<comment type="caution">
    <text evidence="8">The sequence shown here is derived from an EMBL/GenBank/DDBJ whole genome shotgun (WGS) entry which is preliminary data.</text>
</comment>
<organism evidence="8 9">
    <name type="scientific">Anaeramoeba flamelloides</name>
    <dbReference type="NCBI Taxonomy" id="1746091"/>
    <lineage>
        <taxon>Eukaryota</taxon>
        <taxon>Metamonada</taxon>
        <taxon>Anaeramoebidae</taxon>
        <taxon>Anaeramoeba</taxon>
    </lineage>
</organism>
<evidence type="ECO:0000256" key="6">
    <source>
        <dbReference type="ARBA" id="ARBA00023180"/>
    </source>
</evidence>
<dbReference type="GO" id="GO:0005576">
    <property type="term" value="C:extracellular region"/>
    <property type="evidence" value="ECO:0007669"/>
    <property type="project" value="TreeGrafter"/>
</dbReference>
<sequence length="547" mass="63292">MFLKISLIFVVFLLPLSCLATSSTVYYSGGKYTYKEGVYDENGAARAKYDDTLDTVGWGRFVVQTNKDFDDNVQAHAAGLLEGALTHTRLFQHRHNIFDWFLHHYVPGGIWPAAVWNFLDTNLAYIRDNIKNNPTDDYWVVTGLVVSQFEGLTEGYQLMAPVTEQLTELDLWMYNTAGDLLDLATAVSPEMRPNFDEMTRDEIMAYTLFRDHCTGLIRLTEGYQDIYFAQDAWFTFGSMNRVFKHYDFNYKNDIIKAPSMTFSSYPGFLFSFDDHYTLSSGLCALETTNEIFNTTLYDLVVPQCVLEWVRVRIANYMADSGEQWTSIFEKENSGTYNNQWLILDYKQFTPGEKPNPGTLWALEQIPGFVQKADITDHLIEQGYMPSYNIPYFKDIFKISGYPSDDTFWSYEDCPRAKIIRRNASSVNTFEHMKNMMRYNNWEYDPLSQKDPGNAPASRYDLKPKGESRREAFGALDSKVTSYELAKNLMVEAISSPTYVQQPIFKFSTCPFIFEHVGLPDEYHFPWVKWDFNSETGELNDQILDYDD</sequence>
<name>A0AAV7YVY1_9EUKA</name>
<gene>
    <name evidence="8" type="ORF">M0812_21959</name>
</gene>
<keyword evidence="3 7" id="KW-0378">Hydrolase</keyword>
<dbReference type="GO" id="GO:0009395">
    <property type="term" value="P:phospholipid catabolic process"/>
    <property type="evidence" value="ECO:0007669"/>
    <property type="project" value="TreeGrafter"/>
</dbReference>
<keyword evidence="4 7" id="KW-0442">Lipid degradation</keyword>
<dbReference type="Pfam" id="PF04916">
    <property type="entry name" value="Phospholip_B"/>
    <property type="match status" value="1"/>
</dbReference>
<protein>
    <recommendedName>
        <fullName evidence="7">Phospholipase B-like</fullName>
        <ecNumber evidence="7">3.1.1.-</ecNumber>
    </recommendedName>
</protein>
<evidence type="ECO:0000256" key="5">
    <source>
        <dbReference type="ARBA" id="ARBA00023098"/>
    </source>
</evidence>
<accession>A0AAV7YVY1</accession>
<feature type="signal peptide" evidence="7">
    <location>
        <begin position="1"/>
        <end position="20"/>
    </location>
</feature>
<dbReference type="PANTHER" id="PTHR12370">
    <property type="entry name" value="PHOSPHOLIPASE B-RELATED"/>
    <property type="match status" value="1"/>
</dbReference>
<evidence type="ECO:0000256" key="2">
    <source>
        <dbReference type="ARBA" id="ARBA00022729"/>
    </source>
</evidence>
<dbReference type="EMBL" id="JANTQA010000047">
    <property type="protein sequence ID" value="KAJ3433010.1"/>
    <property type="molecule type" value="Genomic_DNA"/>
</dbReference>
<dbReference type="PANTHER" id="PTHR12370:SF3">
    <property type="entry name" value="PHOSPHOLIPASE B-LIKE 2-RELATED"/>
    <property type="match status" value="1"/>
</dbReference>